<proteinExistence type="predicted"/>
<keyword evidence="3" id="KW-1185">Reference proteome</keyword>
<protein>
    <submittedName>
        <fullName evidence="2">Uncharacterized protein</fullName>
    </submittedName>
</protein>
<name>A0A9D3ZQQ0_9ROSI</name>
<organism evidence="2 3">
    <name type="scientific">Gossypium stocksii</name>
    <dbReference type="NCBI Taxonomy" id="47602"/>
    <lineage>
        <taxon>Eukaryota</taxon>
        <taxon>Viridiplantae</taxon>
        <taxon>Streptophyta</taxon>
        <taxon>Embryophyta</taxon>
        <taxon>Tracheophyta</taxon>
        <taxon>Spermatophyta</taxon>
        <taxon>Magnoliopsida</taxon>
        <taxon>eudicotyledons</taxon>
        <taxon>Gunneridae</taxon>
        <taxon>Pentapetalae</taxon>
        <taxon>rosids</taxon>
        <taxon>malvids</taxon>
        <taxon>Malvales</taxon>
        <taxon>Malvaceae</taxon>
        <taxon>Malvoideae</taxon>
        <taxon>Gossypium</taxon>
    </lineage>
</organism>
<gene>
    <name evidence="2" type="ORF">J1N35_028023</name>
</gene>
<keyword evidence="1" id="KW-0175">Coiled coil</keyword>
<dbReference type="OrthoDB" id="997674at2759"/>
<reference evidence="2 3" key="1">
    <citation type="journal article" date="2021" name="Plant Biotechnol. J.">
        <title>Multi-omics assisted identification of the key and species-specific regulatory components of drought-tolerant mechanisms in Gossypium stocksii.</title>
        <authorList>
            <person name="Yu D."/>
            <person name="Ke L."/>
            <person name="Zhang D."/>
            <person name="Wu Y."/>
            <person name="Sun Y."/>
            <person name="Mei J."/>
            <person name="Sun J."/>
            <person name="Sun Y."/>
        </authorList>
    </citation>
    <scope>NUCLEOTIDE SEQUENCE [LARGE SCALE GENOMIC DNA]</scope>
    <source>
        <strain evidence="3">cv. E1</strain>
        <tissue evidence="2">Leaf</tissue>
    </source>
</reference>
<feature type="coiled-coil region" evidence="1">
    <location>
        <begin position="14"/>
        <end position="41"/>
    </location>
</feature>
<evidence type="ECO:0000313" key="2">
    <source>
        <dbReference type="EMBL" id="KAH1063036.1"/>
    </source>
</evidence>
<accession>A0A9D3ZQQ0</accession>
<dbReference type="CDD" id="cd00303">
    <property type="entry name" value="retropepsin_like"/>
    <property type="match status" value="1"/>
</dbReference>
<dbReference type="Gene3D" id="2.40.70.10">
    <property type="entry name" value="Acid Proteases"/>
    <property type="match status" value="1"/>
</dbReference>
<evidence type="ECO:0000313" key="3">
    <source>
        <dbReference type="Proteomes" id="UP000828251"/>
    </source>
</evidence>
<evidence type="ECO:0000256" key="1">
    <source>
        <dbReference type="SAM" id="Coils"/>
    </source>
</evidence>
<comment type="caution">
    <text evidence="2">The sequence shown here is derived from an EMBL/GenBank/DDBJ whole genome shotgun (WGS) entry which is preliminary data.</text>
</comment>
<sequence>MLGVLNTIVDNTTMGELAEKNDALETIVMTLKEQITELKGELAICKVVLDRMMRALIDMGASDLFILKRVVSKLGLSVSKLTKKLKTVNSKEVPTMEVTQGVELQTSQWKGKEDFEVIHLDDYDFVLVLNFLDKINALLVPFAACICILDTHKRQCAVSVSCDEKGGTKIVSTIYQAKDVHCGKNIKLADRSAKEIDNFKILQYFSD</sequence>
<dbReference type="Pfam" id="PF08284">
    <property type="entry name" value="RVP_2"/>
    <property type="match status" value="1"/>
</dbReference>
<dbReference type="AlphaFoldDB" id="A0A9D3ZQQ0"/>
<dbReference type="EMBL" id="JAIQCV010000009">
    <property type="protein sequence ID" value="KAH1063036.1"/>
    <property type="molecule type" value="Genomic_DNA"/>
</dbReference>
<dbReference type="InterPro" id="IPR021109">
    <property type="entry name" value="Peptidase_aspartic_dom_sf"/>
</dbReference>
<dbReference type="Proteomes" id="UP000828251">
    <property type="component" value="Unassembled WGS sequence"/>
</dbReference>